<dbReference type="GO" id="GO:0032259">
    <property type="term" value="P:methylation"/>
    <property type="evidence" value="ECO:0007669"/>
    <property type="project" value="UniProtKB-KW"/>
</dbReference>
<organism evidence="3 4">
    <name type="scientific">Aspergillus pseudoustus</name>
    <dbReference type="NCBI Taxonomy" id="1810923"/>
    <lineage>
        <taxon>Eukaryota</taxon>
        <taxon>Fungi</taxon>
        <taxon>Dikarya</taxon>
        <taxon>Ascomycota</taxon>
        <taxon>Pezizomycotina</taxon>
        <taxon>Eurotiomycetes</taxon>
        <taxon>Eurotiomycetidae</taxon>
        <taxon>Eurotiales</taxon>
        <taxon>Aspergillaceae</taxon>
        <taxon>Aspergillus</taxon>
        <taxon>Aspergillus subgen. Nidulantes</taxon>
    </lineage>
</organism>
<dbReference type="GO" id="GO:0008168">
    <property type="term" value="F:methyltransferase activity"/>
    <property type="evidence" value="ECO:0007669"/>
    <property type="project" value="UniProtKB-KW"/>
</dbReference>
<dbReference type="Pfam" id="PF13649">
    <property type="entry name" value="Methyltransf_25"/>
    <property type="match status" value="1"/>
</dbReference>
<dbReference type="CDD" id="cd02440">
    <property type="entry name" value="AdoMet_MTases"/>
    <property type="match status" value="1"/>
</dbReference>
<sequence length="242" mass="26939">MSAPFDTTALSPLKENMKKAYDSVAPLYNEWTRSTHLIRIHYIKKLLEHLPASPDLLTILEAGCGAGDPITSLLGQATDPKTGQPRFKVIANDISTSQLEMAAARLSEFKDRVEFRGGDMMALSCADASLDAVVGMYSFIHLPREEQIVFLRRVYAWLKPGGWFLGNFSVQELESAFDERWLGCGVDGGVMFWSGWGAEKTCEILGEIGFEIVVQETVKDSEEDNGKSIEVPFIWVLGRKKN</sequence>
<protein>
    <submittedName>
        <fullName evidence="3">S-adenosyl-L-methionine-dependent methyltransferase</fullName>
    </submittedName>
</protein>
<keyword evidence="1" id="KW-0808">Transferase</keyword>
<dbReference type="Gene3D" id="3.40.50.150">
    <property type="entry name" value="Vaccinia Virus protein VP39"/>
    <property type="match status" value="1"/>
</dbReference>
<name>A0ABR4KT49_9EURO</name>
<evidence type="ECO:0000313" key="3">
    <source>
        <dbReference type="EMBL" id="KAL2854969.1"/>
    </source>
</evidence>
<dbReference type="SUPFAM" id="SSF53335">
    <property type="entry name" value="S-adenosyl-L-methionine-dependent methyltransferases"/>
    <property type="match status" value="1"/>
</dbReference>
<evidence type="ECO:0000313" key="4">
    <source>
        <dbReference type="Proteomes" id="UP001610446"/>
    </source>
</evidence>
<keyword evidence="4" id="KW-1185">Reference proteome</keyword>
<evidence type="ECO:0000256" key="1">
    <source>
        <dbReference type="ARBA" id="ARBA00022679"/>
    </source>
</evidence>
<dbReference type="EMBL" id="JBFXLU010000012">
    <property type="protein sequence ID" value="KAL2854969.1"/>
    <property type="molecule type" value="Genomic_DNA"/>
</dbReference>
<reference evidence="3 4" key="1">
    <citation type="submission" date="2024-07" db="EMBL/GenBank/DDBJ databases">
        <title>Section-level genome sequencing and comparative genomics of Aspergillus sections Usti and Cavernicolus.</title>
        <authorList>
            <consortium name="Lawrence Berkeley National Laboratory"/>
            <person name="Nybo J.L."/>
            <person name="Vesth T.C."/>
            <person name="Theobald S."/>
            <person name="Frisvad J.C."/>
            <person name="Larsen T.O."/>
            <person name="Kjaerboelling I."/>
            <person name="Rothschild-Mancinelli K."/>
            <person name="Lyhne E.K."/>
            <person name="Kogle M.E."/>
            <person name="Barry K."/>
            <person name="Clum A."/>
            <person name="Na H."/>
            <person name="Ledsgaard L."/>
            <person name="Lin J."/>
            <person name="Lipzen A."/>
            <person name="Kuo A."/>
            <person name="Riley R."/>
            <person name="Mondo S."/>
            <person name="Labutti K."/>
            <person name="Haridas S."/>
            <person name="Pangalinan J."/>
            <person name="Salamov A.A."/>
            <person name="Simmons B.A."/>
            <person name="Magnuson J.K."/>
            <person name="Chen J."/>
            <person name="Drula E."/>
            <person name="Henrissat B."/>
            <person name="Wiebenga A."/>
            <person name="Lubbers R.J."/>
            <person name="Gomes A.C."/>
            <person name="Makela M.R."/>
            <person name="Stajich J."/>
            <person name="Grigoriev I.V."/>
            <person name="Mortensen U.H."/>
            <person name="De Vries R.P."/>
            <person name="Baker S.E."/>
            <person name="Andersen M.R."/>
        </authorList>
    </citation>
    <scope>NUCLEOTIDE SEQUENCE [LARGE SCALE GENOMIC DNA]</scope>
    <source>
        <strain evidence="3 4">CBS 123904</strain>
    </source>
</reference>
<accession>A0ABR4KT49</accession>
<keyword evidence="3" id="KW-0489">Methyltransferase</keyword>
<dbReference type="InterPro" id="IPR029063">
    <property type="entry name" value="SAM-dependent_MTases_sf"/>
</dbReference>
<dbReference type="PANTHER" id="PTHR43861">
    <property type="entry name" value="TRANS-ACONITATE 2-METHYLTRANSFERASE-RELATED"/>
    <property type="match status" value="1"/>
</dbReference>
<feature type="domain" description="Methyltransferase" evidence="2">
    <location>
        <begin position="59"/>
        <end position="162"/>
    </location>
</feature>
<comment type="caution">
    <text evidence="3">The sequence shown here is derived from an EMBL/GenBank/DDBJ whole genome shotgun (WGS) entry which is preliminary data.</text>
</comment>
<proteinExistence type="predicted"/>
<dbReference type="InterPro" id="IPR041698">
    <property type="entry name" value="Methyltransf_25"/>
</dbReference>
<gene>
    <name evidence="3" type="ORF">BJY01DRAFT_243422</name>
</gene>
<evidence type="ECO:0000259" key="2">
    <source>
        <dbReference type="Pfam" id="PF13649"/>
    </source>
</evidence>
<dbReference type="Proteomes" id="UP001610446">
    <property type="component" value="Unassembled WGS sequence"/>
</dbReference>